<dbReference type="KEGG" id="tes:BW730_01665"/>
<evidence type="ECO:0000259" key="2">
    <source>
        <dbReference type="Pfam" id="PF18050"/>
    </source>
</evidence>
<protein>
    <recommendedName>
        <fullName evidence="2">Cyclophilin-like domain-containing protein</fullName>
    </recommendedName>
</protein>
<name>A0A1Q2CSM8_9ACTN</name>
<dbReference type="EMBL" id="CP019606">
    <property type="protein sequence ID" value="AQP49133.1"/>
    <property type="molecule type" value="Genomic_DNA"/>
</dbReference>
<dbReference type="SUPFAM" id="SSF50891">
    <property type="entry name" value="Cyclophilin-like"/>
    <property type="match status" value="1"/>
</dbReference>
<feature type="domain" description="Cyclophilin-like" evidence="2">
    <location>
        <begin position="3"/>
        <end position="112"/>
    </location>
</feature>
<reference evidence="4" key="1">
    <citation type="submission" date="2017-02" db="EMBL/GenBank/DDBJ databases">
        <title>Tessaracoccus aquaemaris sp. nov., isolated from the intestine of a Korean rockfish, Sebastes schlegelii, in a marine aquaculture pond.</title>
        <authorList>
            <person name="Tak E.J."/>
            <person name="Bae J.-W."/>
        </authorList>
    </citation>
    <scope>NUCLEOTIDE SEQUENCE [LARGE SCALE GENOMIC DNA]</scope>
    <source>
        <strain evidence="4">NSG39</strain>
    </source>
</reference>
<proteinExistence type="predicted"/>
<evidence type="ECO:0000313" key="3">
    <source>
        <dbReference type="EMBL" id="AQP49133.1"/>
    </source>
</evidence>
<dbReference type="STRING" id="1332264.BW730_01665"/>
<keyword evidence="4" id="KW-1185">Reference proteome</keyword>
<sequence length="115" mass="12218">MSIVVDGQRIEATFGDNPAAQSLVDQLPVTLEFSPYGGQEVTATPPQPITMEGMPEGDAPVAGDIGYYAPDGVVTFHFTDIGYWTGSARLGQIHGDFSILQNRSGPFSVTIELAD</sequence>
<dbReference type="Pfam" id="PF18050">
    <property type="entry name" value="Cyclophil_like2"/>
    <property type="match status" value="1"/>
</dbReference>
<dbReference type="AlphaFoldDB" id="A0A1Q2CSM8"/>
<evidence type="ECO:0000256" key="1">
    <source>
        <dbReference type="SAM" id="MobiDB-lite"/>
    </source>
</evidence>
<dbReference type="Proteomes" id="UP000188145">
    <property type="component" value="Chromosome"/>
</dbReference>
<dbReference type="InterPro" id="IPR029000">
    <property type="entry name" value="Cyclophilin-like_dom_sf"/>
</dbReference>
<gene>
    <name evidence="3" type="ORF">BW730_01665</name>
</gene>
<feature type="region of interest" description="Disordered" evidence="1">
    <location>
        <begin position="36"/>
        <end position="56"/>
    </location>
</feature>
<evidence type="ECO:0000313" key="4">
    <source>
        <dbReference type="Proteomes" id="UP000188145"/>
    </source>
</evidence>
<organism evidence="3 4">
    <name type="scientific">Tessaracoccus aquimaris</name>
    <dbReference type="NCBI Taxonomy" id="1332264"/>
    <lineage>
        <taxon>Bacteria</taxon>
        <taxon>Bacillati</taxon>
        <taxon>Actinomycetota</taxon>
        <taxon>Actinomycetes</taxon>
        <taxon>Propionibacteriales</taxon>
        <taxon>Propionibacteriaceae</taxon>
        <taxon>Tessaracoccus</taxon>
    </lineage>
</organism>
<dbReference type="Gene3D" id="2.40.100.20">
    <property type="match status" value="1"/>
</dbReference>
<dbReference type="InterPro" id="IPR041183">
    <property type="entry name" value="Cyclophilin-like"/>
</dbReference>
<accession>A0A1Q2CSM8</accession>